<dbReference type="PANTHER" id="PTHR13847">
    <property type="entry name" value="SARCOSINE DEHYDROGENASE-RELATED"/>
    <property type="match status" value="1"/>
</dbReference>
<dbReference type="SUPFAM" id="SSF51905">
    <property type="entry name" value="FAD/NAD(P)-binding domain"/>
    <property type="match status" value="1"/>
</dbReference>
<evidence type="ECO:0000259" key="5">
    <source>
        <dbReference type="Pfam" id="PF01266"/>
    </source>
</evidence>
<evidence type="ECO:0000256" key="1">
    <source>
        <dbReference type="ARBA" id="ARBA00001974"/>
    </source>
</evidence>
<keyword evidence="4" id="KW-0560">Oxidoreductase</keyword>
<evidence type="ECO:0000256" key="4">
    <source>
        <dbReference type="ARBA" id="ARBA00023002"/>
    </source>
</evidence>
<evidence type="ECO:0000313" key="6">
    <source>
        <dbReference type="EMBL" id="MBB6262329.1"/>
    </source>
</evidence>
<sequence>MKSGYDLVVVGAGIVGLAHALAASRKGKKVCVIERNAKAVGASIRNFGFVTVSGQKAGEHWQRARRSRDIWADVAPQAGIDVIHKGLVMPAYRQEAENVLEAFLATDMGADCRRISADDALSYVPSLRRDGMRSALYSPHELRVESKEALPKLASWLEQQCGVDFCWNTAVLGIDGEKVSTSRGEIQASAAVVCPGDDFSTLFPQFIRPHQLKICTLQMLRVMPETPVRFGAAVMADLSFGRYEGFTDLPECMSLKLRLDAELEEMRALGIHLIAVQSADGSLVVGDSHVYGDSAEPFAQERIDALIMQAFDQLFDMPGRKIVRRWCGTYASSNDQVVLVEKPADNIRLAMVTGGTGASTGFGLAEQVIADLFG</sequence>
<dbReference type="GO" id="GO:0016491">
    <property type="term" value="F:oxidoreductase activity"/>
    <property type="evidence" value="ECO:0007669"/>
    <property type="project" value="UniProtKB-KW"/>
</dbReference>
<dbReference type="InterPro" id="IPR017741">
    <property type="entry name" value="FAD-dependent_OxRdtase_HpnW"/>
</dbReference>
<proteinExistence type="inferred from homology"/>
<evidence type="ECO:0000256" key="2">
    <source>
        <dbReference type="ARBA" id="ARBA00009410"/>
    </source>
</evidence>
<dbReference type="Proteomes" id="UP000555393">
    <property type="component" value="Unassembled WGS sequence"/>
</dbReference>
<keyword evidence="3" id="KW-0285">Flavoprotein</keyword>
<evidence type="ECO:0000256" key="3">
    <source>
        <dbReference type="ARBA" id="ARBA00022630"/>
    </source>
</evidence>
<comment type="cofactor">
    <cofactor evidence="1">
        <name>FAD</name>
        <dbReference type="ChEBI" id="CHEBI:57692"/>
    </cofactor>
</comment>
<dbReference type="GO" id="GO:0005737">
    <property type="term" value="C:cytoplasm"/>
    <property type="evidence" value="ECO:0007669"/>
    <property type="project" value="TreeGrafter"/>
</dbReference>
<accession>A0A841M3I0</accession>
<dbReference type="Gene3D" id="3.30.9.10">
    <property type="entry name" value="D-Amino Acid Oxidase, subunit A, domain 2"/>
    <property type="match status" value="1"/>
</dbReference>
<dbReference type="EMBL" id="JACIIU010000024">
    <property type="protein sequence ID" value="MBB6262329.1"/>
    <property type="molecule type" value="Genomic_DNA"/>
</dbReference>
<reference evidence="6 7" key="1">
    <citation type="submission" date="2020-08" db="EMBL/GenBank/DDBJ databases">
        <title>Genomic Encyclopedia of Type Strains, Phase IV (KMG-IV): sequencing the most valuable type-strain genomes for metagenomic binning, comparative biology and taxonomic classification.</title>
        <authorList>
            <person name="Goeker M."/>
        </authorList>
    </citation>
    <scope>NUCLEOTIDE SEQUENCE [LARGE SCALE GENOMIC DNA]</scope>
    <source>
        <strain evidence="6 7">DSM 22336</strain>
    </source>
</reference>
<evidence type="ECO:0000313" key="7">
    <source>
        <dbReference type="Proteomes" id="UP000555393"/>
    </source>
</evidence>
<keyword evidence="7" id="KW-1185">Reference proteome</keyword>
<dbReference type="NCBIfam" id="TIGR03364">
    <property type="entry name" value="HpnW_proposed"/>
    <property type="match status" value="1"/>
</dbReference>
<comment type="caution">
    <text evidence="6">The sequence shown here is derived from an EMBL/GenBank/DDBJ whole genome shotgun (WGS) entry which is preliminary data.</text>
</comment>
<dbReference type="Pfam" id="PF01266">
    <property type="entry name" value="DAO"/>
    <property type="match status" value="1"/>
</dbReference>
<feature type="domain" description="FAD dependent oxidoreductase" evidence="5">
    <location>
        <begin position="6"/>
        <end position="368"/>
    </location>
</feature>
<name>A0A841M3I0_9HYPH</name>
<protein>
    <submittedName>
        <fullName evidence="6">FAD dependent oxidoreductase TIGR03364</fullName>
    </submittedName>
</protein>
<dbReference type="InterPro" id="IPR006076">
    <property type="entry name" value="FAD-dep_OxRdtase"/>
</dbReference>
<organism evidence="6 7">
    <name type="scientific">Paenochrobactrum gallinarii</name>
    <dbReference type="NCBI Taxonomy" id="643673"/>
    <lineage>
        <taxon>Bacteria</taxon>
        <taxon>Pseudomonadati</taxon>
        <taxon>Pseudomonadota</taxon>
        <taxon>Alphaproteobacteria</taxon>
        <taxon>Hyphomicrobiales</taxon>
        <taxon>Brucellaceae</taxon>
        <taxon>Paenochrobactrum</taxon>
    </lineage>
</organism>
<dbReference type="RefSeq" id="WP_184224499.1">
    <property type="nucleotide sequence ID" value="NZ_JACIIU010000024.1"/>
</dbReference>
<dbReference type="InterPro" id="IPR036188">
    <property type="entry name" value="FAD/NAD-bd_sf"/>
</dbReference>
<dbReference type="Gene3D" id="3.50.50.60">
    <property type="entry name" value="FAD/NAD(P)-binding domain"/>
    <property type="match status" value="1"/>
</dbReference>
<gene>
    <name evidence="6" type="ORF">FHS77_002901</name>
</gene>
<dbReference type="AlphaFoldDB" id="A0A841M3I0"/>
<dbReference type="PANTHER" id="PTHR13847:SF286">
    <property type="entry name" value="D-AMINO ACID DEHYDROGENASE"/>
    <property type="match status" value="1"/>
</dbReference>
<comment type="similarity">
    <text evidence="2">Belongs to the DadA oxidoreductase family.</text>
</comment>